<dbReference type="Pfam" id="PF00096">
    <property type="entry name" value="zf-C2H2"/>
    <property type="match status" value="2"/>
</dbReference>
<accession>A0AAN6I139</accession>
<dbReference type="PROSITE" id="PS00028">
    <property type="entry name" value="ZINC_FINGER_C2H2_1"/>
    <property type="match status" value="2"/>
</dbReference>
<evidence type="ECO:0000256" key="1">
    <source>
        <dbReference type="ARBA" id="ARBA00004123"/>
    </source>
</evidence>
<dbReference type="SUPFAM" id="SSF57667">
    <property type="entry name" value="beta-beta-alpha zinc fingers"/>
    <property type="match status" value="1"/>
</dbReference>
<protein>
    <recommendedName>
        <fullName evidence="8">C2H2-type domain-containing protein</fullName>
    </recommendedName>
</protein>
<evidence type="ECO:0000256" key="7">
    <source>
        <dbReference type="PROSITE-ProRule" id="PRU00042"/>
    </source>
</evidence>
<feature type="domain" description="C2H2-type" evidence="8">
    <location>
        <begin position="229"/>
        <end position="256"/>
    </location>
</feature>
<comment type="caution">
    <text evidence="9">The sequence shown here is derived from an EMBL/GenBank/DDBJ whole genome shotgun (WGS) entry which is preliminary data.</text>
</comment>
<gene>
    <name evidence="9" type="ORF">KL933_002094</name>
</gene>
<keyword evidence="3" id="KW-0677">Repeat</keyword>
<evidence type="ECO:0000256" key="4">
    <source>
        <dbReference type="ARBA" id="ARBA00022771"/>
    </source>
</evidence>
<dbReference type="GO" id="GO:0000981">
    <property type="term" value="F:DNA-binding transcription factor activity, RNA polymerase II-specific"/>
    <property type="evidence" value="ECO:0007669"/>
    <property type="project" value="TreeGrafter"/>
</dbReference>
<dbReference type="PANTHER" id="PTHR24394">
    <property type="entry name" value="ZINC FINGER PROTEIN"/>
    <property type="match status" value="1"/>
</dbReference>
<dbReference type="Gene3D" id="3.30.160.60">
    <property type="entry name" value="Classic Zinc Finger"/>
    <property type="match status" value="2"/>
</dbReference>
<reference evidence="9" key="1">
    <citation type="journal article" date="2021" name="G3 (Bethesda)">
        <title>Genomic diversity, chromosomal rearrangements, and interspecies hybridization in the ogataea polymorpha species complex.</title>
        <authorList>
            <person name="Hanson S.J."/>
            <person name="Cinneide E.O."/>
            <person name="Salzberg L.I."/>
            <person name="Wolfe K.H."/>
            <person name="McGowan J."/>
            <person name="Fitzpatrick D.A."/>
            <person name="Matlin K."/>
        </authorList>
    </citation>
    <scope>NUCLEOTIDE SEQUENCE</scope>
    <source>
        <strain evidence="9">83-405-1</strain>
    </source>
</reference>
<dbReference type="GO" id="GO:0008270">
    <property type="term" value="F:zinc ion binding"/>
    <property type="evidence" value="ECO:0007669"/>
    <property type="project" value="UniProtKB-KW"/>
</dbReference>
<keyword evidence="2" id="KW-0479">Metal-binding</keyword>
<dbReference type="EMBL" id="JAHLUH010000005">
    <property type="protein sequence ID" value="KAG7727968.1"/>
    <property type="molecule type" value="Genomic_DNA"/>
</dbReference>
<dbReference type="PANTHER" id="PTHR24394:SF44">
    <property type="entry name" value="ZINC FINGER PROTEIN 271-LIKE"/>
    <property type="match status" value="1"/>
</dbReference>
<dbReference type="PROSITE" id="PS50157">
    <property type="entry name" value="ZINC_FINGER_C2H2_2"/>
    <property type="match status" value="2"/>
</dbReference>
<evidence type="ECO:0000256" key="5">
    <source>
        <dbReference type="ARBA" id="ARBA00022833"/>
    </source>
</evidence>
<dbReference type="FunFam" id="3.30.160.60:FF:000096">
    <property type="entry name" value="Zinc finger and BTB domain-containing protein 18 isoform 1"/>
    <property type="match status" value="1"/>
</dbReference>
<evidence type="ECO:0000313" key="10">
    <source>
        <dbReference type="Proteomes" id="UP000738402"/>
    </source>
</evidence>
<keyword evidence="4 7" id="KW-0863">Zinc-finger</keyword>
<sequence>MSYCVRNFERPSRPCQLGLKKAHLTFQGRNPRAPTKLLRLSLHDASGPHDNKNRAILQISTYNYLSVYINLGYLREPQKSALLFMLKFGMASTPPGLSDMQQMSTSHLNARFPQNQYNKLPILPIETPPETQQQPSSVLPSYLYEHEEFILSDPVDCIGLSPPLYYNTQSAGTPSQYGKPGDIFYQLPQQRGQLSPRVSPLAVPQTCMPALSDRKTAASTKTSKSGAVYPCRICGKVFPKPYNLKSHQKTHSNEKPFPCKYCSKPFARSHDRRRHEKLHENDKLKCGGLLSDGKTTWGCNRKFARPDALRRHFRTDTGVACIRPLMLDFRNSKQVYEEAGEEDTEQLINDIAQEAAIEALGMNSTRAGSHDADSSY</sequence>
<dbReference type="AlphaFoldDB" id="A0AAN6I139"/>
<proteinExistence type="predicted"/>
<keyword evidence="5" id="KW-0862">Zinc</keyword>
<evidence type="ECO:0000256" key="2">
    <source>
        <dbReference type="ARBA" id="ARBA00022723"/>
    </source>
</evidence>
<name>A0AAN6I139_9ASCO</name>
<organism evidence="9 10">
    <name type="scientific">Ogataea haglerorum</name>
    <dbReference type="NCBI Taxonomy" id="1937702"/>
    <lineage>
        <taxon>Eukaryota</taxon>
        <taxon>Fungi</taxon>
        <taxon>Dikarya</taxon>
        <taxon>Ascomycota</taxon>
        <taxon>Saccharomycotina</taxon>
        <taxon>Pichiomycetes</taxon>
        <taxon>Pichiales</taxon>
        <taxon>Pichiaceae</taxon>
        <taxon>Ogataea</taxon>
    </lineage>
</organism>
<evidence type="ECO:0000313" key="9">
    <source>
        <dbReference type="EMBL" id="KAG7727968.1"/>
    </source>
</evidence>
<dbReference type="Proteomes" id="UP000738402">
    <property type="component" value="Unassembled WGS sequence"/>
</dbReference>
<dbReference type="SMART" id="SM00355">
    <property type="entry name" value="ZnF_C2H2"/>
    <property type="match status" value="2"/>
</dbReference>
<feature type="domain" description="C2H2-type" evidence="8">
    <location>
        <begin position="257"/>
        <end position="284"/>
    </location>
</feature>
<dbReference type="GO" id="GO:0005634">
    <property type="term" value="C:nucleus"/>
    <property type="evidence" value="ECO:0007669"/>
    <property type="project" value="UniProtKB-SubCell"/>
</dbReference>
<comment type="subcellular location">
    <subcellularLocation>
        <location evidence="1">Nucleus</location>
    </subcellularLocation>
</comment>
<evidence type="ECO:0000256" key="6">
    <source>
        <dbReference type="ARBA" id="ARBA00023242"/>
    </source>
</evidence>
<evidence type="ECO:0000256" key="3">
    <source>
        <dbReference type="ARBA" id="ARBA00022737"/>
    </source>
</evidence>
<evidence type="ECO:0000259" key="8">
    <source>
        <dbReference type="PROSITE" id="PS50157"/>
    </source>
</evidence>
<dbReference type="InterPro" id="IPR013087">
    <property type="entry name" value="Znf_C2H2_type"/>
</dbReference>
<keyword evidence="6" id="KW-0539">Nucleus</keyword>
<dbReference type="InterPro" id="IPR036236">
    <property type="entry name" value="Znf_C2H2_sf"/>
</dbReference>